<dbReference type="Pfam" id="PF12732">
    <property type="entry name" value="YtxH"/>
    <property type="match status" value="1"/>
</dbReference>
<organism evidence="2 3">
    <name type="scientific">Limnothrix redekei LRLZ20PSL1</name>
    <dbReference type="NCBI Taxonomy" id="3112953"/>
    <lineage>
        <taxon>Bacteria</taxon>
        <taxon>Bacillati</taxon>
        <taxon>Cyanobacteriota</taxon>
        <taxon>Cyanophyceae</taxon>
        <taxon>Pseudanabaenales</taxon>
        <taxon>Pseudanabaenaceae</taxon>
        <taxon>Limnothrix</taxon>
    </lineage>
</organism>
<dbReference type="InterPro" id="IPR052928">
    <property type="entry name" value="Desiccation-related_membrane"/>
</dbReference>
<keyword evidence="3" id="KW-1185">Reference proteome</keyword>
<protein>
    <submittedName>
        <fullName evidence="2">YtxH domain-containing protein</fullName>
    </submittedName>
</protein>
<dbReference type="Proteomes" id="UP001604335">
    <property type="component" value="Unassembled WGS sequence"/>
</dbReference>
<dbReference type="InterPro" id="IPR024623">
    <property type="entry name" value="YtxH"/>
</dbReference>
<proteinExistence type="predicted"/>
<evidence type="ECO:0000313" key="3">
    <source>
        <dbReference type="Proteomes" id="UP001604335"/>
    </source>
</evidence>
<feature type="compositionally biased region" description="Acidic residues" evidence="1">
    <location>
        <begin position="110"/>
        <end position="121"/>
    </location>
</feature>
<dbReference type="RefSeq" id="WP_190526127.1">
    <property type="nucleotide sequence ID" value="NZ_JAZAQF010000094.1"/>
</dbReference>
<evidence type="ECO:0000256" key="1">
    <source>
        <dbReference type="SAM" id="MobiDB-lite"/>
    </source>
</evidence>
<comment type="caution">
    <text evidence="2">The sequence shown here is derived from an EMBL/GenBank/DDBJ whole genome shotgun (WGS) entry which is preliminary data.</text>
</comment>
<dbReference type="PANTHER" id="PTHR35792">
    <property type="entry name" value="GENERAL STRESS PROTEIN"/>
    <property type="match status" value="1"/>
</dbReference>
<dbReference type="PANTHER" id="PTHR35792:SF1">
    <property type="entry name" value="SLL0268 PROTEIN"/>
    <property type="match status" value="1"/>
</dbReference>
<sequence>MSKRQSDRFALGILLGAATGAVAGLLLAPRSGRASRQRLQQSLQNTLQHTLQKTVKQSGDRLPGALEELGQVVRDQAAIWSDRTRDRLEGAFDRLRDAIASGVAASQTVDQEDVSLSEEGDAIPTGSTPTPKPRQLAYNRMAAPMTQTGDR</sequence>
<name>A0ABW7CEK6_9CYAN</name>
<feature type="region of interest" description="Disordered" evidence="1">
    <location>
        <begin position="104"/>
        <end position="134"/>
    </location>
</feature>
<evidence type="ECO:0000313" key="2">
    <source>
        <dbReference type="EMBL" id="MFG3819535.1"/>
    </source>
</evidence>
<gene>
    <name evidence="2" type="ORF">VPK24_17965</name>
</gene>
<reference evidence="3" key="1">
    <citation type="journal article" date="2024" name="Algal Res.">
        <title>Biochemical, toxicological and genomic investigation of a high-biomass producing Limnothrix strain isolated from Italian shallow drinking water reservoir.</title>
        <authorList>
            <person name="Simonazzi M."/>
            <person name="Shishido T.K."/>
            <person name="Delbaje E."/>
            <person name="Wahlsten M."/>
            <person name="Fewer D.P."/>
            <person name="Sivonen K."/>
            <person name="Pezzolesi L."/>
            <person name="Pistocchi R."/>
        </authorList>
    </citation>
    <scope>NUCLEOTIDE SEQUENCE [LARGE SCALE GENOMIC DNA]</scope>
    <source>
        <strain evidence="3">LRLZ20PSL1</strain>
    </source>
</reference>
<dbReference type="EMBL" id="JAZAQF010000094">
    <property type="protein sequence ID" value="MFG3819535.1"/>
    <property type="molecule type" value="Genomic_DNA"/>
</dbReference>
<accession>A0ABW7CEK6</accession>